<dbReference type="InterPro" id="IPR036322">
    <property type="entry name" value="WD40_repeat_dom_sf"/>
</dbReference>
<dbReference type="Pfam" id="PF00400">
    <property type="entry name" value="WD40"/>
    <property type="match status" value="1"/>
</dbReference>
<protein>
    <submittedName>
        <fullName evidence="3">Uncharacterized protein</fullName>
    </submittedName>
</protein>
<dbReference type="SUPFAM" id="SSF50978">
    <property type="entry name" value="WD40 repeat-like"/>
    <property type="match status" value="1"/>
</dbReference>
<dbReference type="InterPro" id="IPR005108">
    <property type="entry name" value="HELP"/>
</dbReference>
<dbReference type="PANTHER" id="PTHR13720:SF33">
    <property type="entry name" value="HELP DOMAIN-CONTAINING PROTEIN"/>
    <property type="match status" value="1"/>
</dbReference>
<name>A0A3P9B102_9CICH</name>
<reference evidence="3 4" key="1">
    <citation type="journal article" date="2014" name="Nature">
        <title>The genomic substrate for adaptive radiation in African cichlid fish.</title>
        <authorList>
            <person name="Brawand D."/>
            <person name="Wagner C.E."/>
            <person name="Li Y.I."/>
            <person name="Malinsky M."/>
            <person name="Keller I."/>
            <person name="Fan S."/>
            <person name="Simakov O."/>
            <person name="Ng A.Y."/>
            <person name="Lim Z.W."/>
            <person name="Bezault E."/>
            <person name="Turner-Maier J."/>
            <person name="Johnson J."/>
            <person name="Alcazar R."/>
            <person name="Noh H.J."/>
            <person name="Russell P."/>
            <person name="Aken B."/>
            <person name="Alfoldi J."/>
            <person name="Amemiya C."/>
            <person name="Azzouzi N."/>
            <person name="Baroiller J.F."/>
            <person name="Barloy-Hubler F."/>
            <person name="Berlin A."/>
            <person name="Bloomquist R."/>
            <person name="Carleton K.L."/>
            <person name="Conte M.A."/>
            <person name="D'Cotta H."/>
            <person name="Eshel O."/>
            <person name="Gaffney L."/>
            <person name="Galibert F."/>
            <person name="Gante H.F."/>
            <person name="Gnerre S."/>
            <person name="Greuter L."/>
            <person name="Guyon R."/>
            <person name="Haddad N.S."/>
            <person name="Haerty W."/>
            <person name="Harris R.M."/>
            <person name="Hofmann H.A."/>
            <person name="Hourlier T."/>
            <person name="Hulata G."/>
            <person name="Jaffe D.B."/>
            <person name="Lara M."/>
            <person name="Lee A.P."/>
            <person name="MacCallum I."/>
            <person name="Mwaiko S."/>
            <person name="Nikaido M."/>
            <person name="Nishihara H."/>
            <person name="Ozouf-Costaz C."/>
            <person name="Penman D.J."/>
            <person name="Przybylski D."/>
            <person name="Rakotomanga M."/>
            <person name="Renn S.C.P."/>
            <person name="Ribeiro F.J."/>
            <person name="Ron M."/>
            <person name="Salzburger W."/>
            <person name="Sanchez-Pulido L."/>
            <person name="Santos M.E."/>
            <person name="Searle S."/>
            <person name="Sharpe T."/>
            <person name="Swofford R."/>
            <person name="Tan F.J."/>
            <person name="Williams L."/>
            <person name="Young S."/>
            <person name="Yin S."/>
            <person name="Okada N."/>
            <person name="Kocher T.D."/>
            <person name="Miska E.A."/>
            <person name="Lander E.S."/>
            <person name="Venkatesh B."/>
            <person name="Fernald R.D."/>
            <person name="Meyer A."/>
            <person name="Ponting C.P."/>
            <person name="Streelman J.T."/>
            <person name="Lindblad-Toh K."/>
            <person name="Seehausen O."/>
            <person name="Di Palma F."/>
        </authorList>
    </citation>
    <scope>NUCLEOTIDE SEQUENCE</scope>
</reference>
<dbReference type="Ensembl" id="ENSMZET00005003524.1">
    <property type="protein sequence ID" value="ENSMZEP00005003392.1"/>
    <property type="gene ID" value="ENSMZEG00005002604.1"/>
</dbReference>
<evidence type="ECO:0000256" key="1">
    <source>
        <dbReference type="ARBA" id="ARBA00022574"/>
    </source>
</evidence>
<evidence type="ECO:0000313" key="3">
    <source>
        <dbReference type="Ensembl" id="ENSMZEP00005003392.1"/>
    </source>
</evidence>
<dbReference type="Gene3D" id="2.130.10.10">
    <property type="entry name" value="YVTN repeat-like/Quinoprotein amine dehydrogenase"/>
    <property type="match status" value="3"/>
</dbReference>
<proteinExistence type="predicted"/>
<dbReference type="InterPro" id="IPR050630">
    <property type="entry name" value="WD_repeat_EMAP"/>
</dbReference>
<evidence type="ECO:0000256" key="2">
    <source>
        <dbReference type="ARBA" id="ARBA00022737"/>
    </source>
</evidence>
<dbReference type="STRING" id="106582.ENSMZEP00005003392"/>
<keyword evidence="4" id="KW-1185">Reference proteome</keyword>
<dbReference type="InterPro" id="IPR015943">
    <property type="entry name" value="WD40/YVTN_repeat-like_dom_sf"/>
</dbReference>
<dbReference type="FunFam" id="2.130.10.10:FF:002220">
    <property type="entry name" value="EMAP-like 3"/>
    <property type="match status" value="1"/>
</dbReference>
<accession>A0A3P9B102</accession>
<sequence length="259" mass="28435">GMLRCEPGAAPRLCPLELAHLPGLNTRSNMSDRSAPGCRLRLDWVYGYRGHQCRNNLYYTAGKEVVYFVAGVGVVYNTREHSQRFYLGHNDDIISLALHPERSLVATGQVGKDPYVCVWDTFTAQTVSLLRDGHTHGIACLAFSADGQVTPSPHSLHVLLKLSPSLICVSPRLLPDRLRLCSQFWSLCGNALTPKRGIFGKTGDLQTILCVASAKDDITYSGALNGDIYVWKGLNLIRTVQSAHSVSLTSASRRSRRPA</sequence>
<keyword evidence="2" id="KW-0677">Repeat</keyword>
<keyword evidence="1" id="KW-0853">WD repeat</keyword>
<dbReference type="GO" id="GO:0008017">
    <property type="term" value="F:microtubule binding"/>
    <property type="evidence" value="ECO:0007669"/>
    <property type="project" value="TreeGrafter"/>
</dbReference>
<dbReference type="AlphaFoldDB" id="A0A3P9B102"/>
<dbReference type="PANTHER" id="PTHR13720">
    <property type="entry name" value="WD-40 REPEAT PROTEIN"/>
    <property type="match status" value="1"/>
</dbReference>
<dbReference type="Pfam" id="PF03451">
    <property type="entry name" value="HELP"/>
    <property type="match status" value="1"/>
</dbReference>
<reference evidence="3" key="3">
    <citation type="submission" date="2025-09" db="UniProtKB">
        <authorList>
            <consortium name="Ensembl"/>
        </authorList>
    </citation>
    <scope>IDENTIFICATION</scope>
</reference>
<dbReference type="InterPro" id="IPR001680">
    <property type="entry name" value="WD40_rpt"/>
</dbReference>
<dbReference type="GeneTree" id="ENSGT00940000169727"/>
<dbReference type="Proteomes" id="UP000265160">
    <property type="component" value="LG13"/>
</dbReference>
<reference evidence="3" key="2">
    <citation type="submission" date="2025-08" db="UniProtKB">
        <authorList>
            <consortium name="Ensembl"/>
        </authorList>
    </citation>
    <scope>IDENTIFICATION</scope>
</reference>
<evidence type="ECO:0000313" key="4">
    <source>
        <dbReference type="Proteomes" id="UP000265160"/>
    </source>
</evidence>
<organism evidence="3 4">
    <name type="scientific">Maylandia zebra</name>
    <name type="common">zebra mbuna</name>
    <dbReference type="NCBI Taxonomy" id="106582"/>
    <lineage>
        <taxon>Eukaryota</taxon>
        <taxon>Metazoa</taxon>
        <taxon>Chordata</taxon>
        <taxon>Craniata</taxon>
        <taxon>Vertebrata</taxon>
        <taxon>Euteleostomi</taxon>
        <taxon>Actinopterygii</taxon>
        <taxon>Neopterygii</taxon>
        <taxon>Teleostei</taxon>
        <taxon>Neoteleostei</taxon>
        <taxon>Acanthomorphata</taxon>
        <taxon>Ovalentaria</taxon>
        <taxon>Cichlomorphae</taxon>
        <taxon>Cichliformes</taxon>
        <taxon>Cichlidae</taxon>
        <taxon>African cichlids</taxon>
        <taxon>Pseudocrenilabrinae</taxon>
        <taxon>Haplochromini</taxon>
        <taxon>Maylandia</taxon>
        <taxon>Maylandia zebra complex</taxon>
    </lineage>
</organism>